<dbReference type="PANTHER" id="PTHR11472">
    <property type="entry name" value="DNA REPAIR DEAD HELICASE RAD3/XP-D SUBFAMILY MEMBER"/>
    <property type="match status" value="1"/>
</dbReference>
<keyword evidence="3" id="KW-0067">ATP-binding</keyword>
<reference evidence="6 7" key="1">
    <citation type="journal article" date="2010" name="J. Bacteriol.">
        <title>Genome sequence of Lentisphaera araneosa HTCC2155T, the type species of the order Lentisphaerales in the phylum Lentisphaerae.</title>
        <authorList>
            <person name="Thrash J.C."/>
            <person name="Cho J.C."/>
            <person name="Vergin K.L."/>
            <person name="Morris R.M."/>
            <person name="Giovannoni S.J."/>
        </authorList>
    </citation>
    <scope>NUCLEOTIDE SEQUENCE [LARGE SCALE GENOMIC DNA]</scope>
    <source>
        <strain evidence="6 7">HTCC2155</strain>
    </source>
</reference>
<dbReference type="Proteomes" id="UP000004947">
    <property type="component" value="Unassembled WGS sequence"/>
</dbReference>
<dbReference type="RefSeq" id="WP_007277847.1">
    <property type="nucleotide sequence ID" value="NZ_ABCK01000005.1"/>
</dbReference>
<evidence type="ECO:0000256" key="2">
    <source>
        <dbReference type="ARBA" id="ARBA00022801"/>
    </source>
</evidence>
<dbReference type="InterPro" id="IPR006555">
    <property type="entry name" value="ATP-dep_Helicase_C"/>
</dbReference>
<keyword evidence="2" id="KW-0378">Hydrolase</keyword>
<dbReference type="PROSITE" id="PS51193">
    <property type="entry name" value="HELICASE_ATP_BIND_2"/>
    <property type="match status" value="1"/>
</dbReference>
<evidence type="ECO:0000256" key="4">
    <source>
        <dbReference type="ARBA" id="ARBA00038058"/>
    </source>
</evidence>
<feature type="domain" description="Helicase ATP-binding" evidence="5">
    <location>
        <begin position="8"/>
        <end position="295"/>
    </location>
</feature>
<evidence type="ECO:0000256" key="3">
    <source>
        <dbReference type="ARBA" id="ARBA00022840"/>
    </source>
</evidence>
<proteinExistence type="inferred from homology"/>
<organism evidence="6 7">
    <name type="scientific">Lentisphaera araneosa HTCC2155</name>
    <dbReference type="NCBI Taxonomy" id="313628"/>
    <lineage>
        <taxon>Bacteria</taxon>
        <taxon>Pseudomonadati</taxon>
        <taxon>Lentisphaerota</taxon>
        <taxon>Lentisphaeria</taxon>
        <taxon>Lentisphaerales</taxon>
        <taxon>Lentisphaeraceae</taxon>
        <taxon>Lentisphaera</taxon>
    </lineage>
</organism>
<sequence>MSIFPEHFSFLDGRDFERRPQQETMASKVYYALSEGLNLCVEAPTGVGKSIAYLLPAVKWHRNTEQTKPIIITTHTKHLQEQLLKKDVPAVQLMLGEDFNAVIGMGRGNYICMRRMNAAAAGSPDFLPDESMIPEVFRIKSWSATSENGCKTELPFAVDNGAWGTVNAEEGNCLNQRCPHFKPCFFQKSRRSLYGADVIIVNHALFFADLAIKAETGDEQAGILPSASAIIVDECHTVEDVAAVHLGIRLSAGTFLYQLRRIYNKRSKRGAISTVSDNRGRHLAAKMHDEVRDFFQSLHAWLPDENKTHRIHEPVVPENPLAEGLTQLCGLLELYADEEEGNPEKETEYRSLSRRLLKLTDSLSFFLRASSEEHVFWFEKSTKHLSMHAAAIDVAPILNDLLFRSKTPVVTTSATLAVSEKLSYYRSRVGMSESLDMILDSPFDFKNQMKVFAAQTLPSPKENDYEKEALTWLRYFIHMSTGGAFVLFTSFSQMKRIADAVRPFMNEMGLKLLVQGEAASSALLLQAFKEDNNSVLFGTDTFWTGVDVPGESLRNVIIMRIPFAVPDHPLIAARCEHLEKTGGRAFFDFSVPEAQLKLRQGIGRLIRSAKDRGIVVLMDSRVSNTNYGAKFLRAMPEGCEIEHF</sequence>
<evidence type="ECO:0000313" key="6">
    <source>
        <dbReference type="EMBL" id="EDM28407.1"/>
    </source>
</evidence>
<dbReference type="Pfam" id="PF00270">
    <property type="entry name" value="DEAD"/>
    <property type="match status" value="1"/>
</dbReference>
<dbReference type="InterPro" id="IPR027417">
    <property type="entry name" value="P-loop_NTPase"/>
</dbReference>
<dbReference type="InterPro" id="IPR014013">
    <property type="entry name" value="Helic_SF1/SF2_ATP-bd_DinG/Rad3"/>
</dbReference>
<dbReference type="eggNOG" id="COG1199">
    <property type="taxonomic scope" value="Bacteria"/>
</dbReference>
<gene>
    <name evidence="6" type="ORF">LNTAR_10841</name>
</gene>
<dbReference type="PANTHER" id="PTHR11472:SF34">
    <property type="entry name" value="REGULATOR OF TELOMERE ELONGATION HELICASE 1"/>
    <property type="match status" value="1"/>
</dbReference>
<dbReference type="AlphaFoldDB" id="A6DIX1"/>
<dbReference type="GO" id="GO:0003678">
    <property type="term" value="F:DNA helicase activity"/>
    <property type="evidence" value="ECO:0007669"/>
    <property type="project" value="TreeGrafter"/>
</dbReference>
<dbReference type="OrthoDB" id="9803913at2"/>
<name>A6DIX1_9BACT</name>
<protein>
    <submittedName>
        <fullName evidence="6">ATP-dependent helicase, DinG family protein</fullName>
    </submittedName>
</protein>
<keyword evidence="1" id="KW-0547">Nucleotide-binding</keyword>
<evidence type="ECO:0000313" key="7">
    <source>
        <dbReference type="Proteomes" id="UP000004947"/>
    </source>
</evidence>
<comment type="similarity">
    <text evidence="4">Belongs to the helicase family. DinG subfamily.</text>
</comment>
<dbReference type="GO" id="GO:0005524">
    <property type="term" value="F:ATP binding"/>
    <property type="evidence" value="ECO:0007669"/>
    <property type="project" value="UniProtKB-KW"/>
</dbReference>
<dbReference type="Pfam" id="PF13307">
    <property type="entry name" value="Helicase_C_2"/>
    <property type="match status" value="1"/>
</dbReference>
<dbReference type="EMBL" id="ABCK01000005">
    <property type="protein sequence ID" value="EDM28407.1"/>
    <property type="molecule type" value="Genomic_DNA"/>
</dbReference>
<dbReference type="GO" id="GO:0016818">
    <property type="term" value="F:hydrolase activity, acting on acid anhydrides, in phosphorus-containing anhydrides"/>
    <property type="evidence" value="ECO:0007669"/>
    <property type="project" value="InterPro"/>
</dbReference>
<evidence type="ECO:0000256" key="1">
    <source>
        <dbReference type="ARBA" id="ARBA00022741"/>
    </source>
</evidence>
<dbReference type="STRING" id="313628.LNTAR_10841"/>
<comment type="caution">
    <text evidence="6">The sequence shown here is derived from an EMBL/GenBank/DDBJ whole genome shotgun (WGS) entry which is preliminary data.</text>
</comment>
<keyword evidence="6" id="KW-0347">Helicase</keyword>
<keyword evidence="7" id="KW-1185">Reference proteome</keyword>
<dbReference type="GO" id="GO:0006139">
    <property type="term" value="P:nucleobase-containing compound metabolic process"/>
    <property type="evidence" value="ECO:0007669"/>
    <property type="project" value="InterPro"/>
</dbReference>
<dbReference type="InterPro" id="IPR045028">
    <property type="entry name" value="DinG/Rad3-like"/>
</dbReference>
<dbReference type="SUPFAM" id="SSF52540">
    <property type="entry name" value="P-loop containing nucleoside triphosphate hydrolases"/>
    <property type="match status" value="1"/>
</dbReference>
<dbReference type="SMART" id="SM00491">
    <property type="entry name" value="HELICc2"/>
    <property type="match status" value="1"/>
</dbReference>
<dbReference type="Gene3D" id="3.40.50.300">
    <property type="entry name" value="P-loop containing nucleotide triphosphate hydrolases"/>
    <property type="match status" value="2"/>
</dbReference>
<dbReference type="InterPro" id="IPR011545">
    <property type="entry name" value="DEAD/DEAH_box_helicase_dom"/>
</dbReference>
<accession>A6DIX1</accession>
<evidence type="ECO:0000259" key="5">
    <source>
        <dbReference type="PROSITE" id="PS51193"/>
    </source>
</evidence>
<dbReference type="GO" id="GO:0003676">
    <property type="term" value="F:nucleic acid binding"/>
    <property type="evidence" value="ECO:0007669"/>
    <property type="project" value="InterPro"/>
</dbReference>